<evidence type="ECO:0000256" key="2">
    <source>
        <dbReference type="ARBA" id="ARBA00022741"/>
    </source>
</evidence>
<feature type="domain" description="WW" evidence="9">
    <location>
        <begin position="487"/>
        <end position="521"/>
    </location>
</feature>
<dbReference type="PRINTS" id="PR00380">
    <property type="entry name" value="KINESINHEAVY"/>
</dbReference>
<feature type="coiled-coil region" evidence="8">
    <location>
        <begin position="373"/>
        <end position="400"/>
    </location>
</feature>
<dbReference type="GO" id="GO:0008017">
    <property type="term" value="F:microtubule binding"/>
    <property type="evidence" value="ECO:0007669"/>
    <property type="project" value="InterPro"/>
</dbReference>
<reference evidence="12 13" key="1">
    <citation type="submission" date="2019-03" db="EMBL/GenBank/DDBJ databases">
        <authorList>
            <person name="Gaulin E."/>
            <person name="Dumas B."/>
        </authorList>
    </citation>
    <scope>NUCLEOTIDE SEQUENCE [LARGE SCALE GENOMIC DNA]</scope>
    <source>
        <strain evidence="12">CBS 568.67</strain>
    </source>
</reference>
<dbReference type="InterPro" id="IPR019821">
    <property type="entry name" value="Kinesin_motor_CS"/>
</dbReference>
<evidence type="ECO:0000256" key="8">
    <source>
        <dbReference type="SAM" id="Coils"/>
    </source>
</evidence>
<keyword evidence="13" id="KW-1185">Reference proteome</keyword>
<dbReference type="Pfam" id="PF00397">
    <property type="entry name" value="WW"/>
    <property type="match status" value="1"/>
</dbReference>
<keyword evidence="2 6" id="KW-0547">Nucleotide-binding</keyword>
<dbReference type="InterPro" id="IPR027417">
    <property type="entry name" value="P-loop_NTPase"/>
</dbReference>
<dbReference type="CDD" id="cd00106">
    <property type="entry name" value="KISc"/>
    <property type="match status" value="1"/>
</dbReference>
<evidence type="ECO:0000259" key="10">
    <source>
        <dbReference type="PROSITE" id="PS50067"/>
    </source>
</evidence>
<feature type="binding site" evidence="6">
    <location>
        <begin position="83"/>
        <end position="90"/>
    </location>
    <ligand>
        <name>ATP</name>
        <dbReference type="ChEBI" id="CHEBI:30616"/>
    </ligand>
</feature>
<dbReference type="Gene3D" id="2.20.70.10">
    <property type="match status" value="1"/>
</dbReference>
<feature type="domain" description="Kinesin motor" evidence="10">
    <location>
        <begin position="1"/>
        <end position="345"/>
    </location>
</feature>
<keyword evidence="3 6" id="KW-0067">ATP-binding</keyword>
<keyword evidence="5 6" id="KW-0505">Motor protein</keyword>
<evidence type="ECO:0000313" key="11">
    <source>
        <dbReference type="EMBL" id="KAF0686679.1"/>
    </source>
</evidence>
<evidence type="ECO:0000313" key="12">
    <source>
        <dbReference type="EMBL" id="VFT98191.1"/>
    </source>
</evidence>
<dbReference type="GO" id="GO:0003777">
    <property type="term" value="F:microtubule motor activity"/>
    <property type="evidence" value="ECO:0007669"/>
    <property type="project" value="InterPro"/>
</dbReference>
<dbReference type="AlphaFoldDB" id="A0A485LIF5"/>
<proteinExistence type="inferred from homology"/>
<keyword evidence="4 8" id="KW-0175">Coiled coil</keyword>
<evidence type="ECO:0000256" key="5">
    <source>
        <dbReference type="ARBA" id="ARBA00023175"/>
    </source>
</evidence>
<dbReference type="InterPro" id="IPR036020">
    <property type="entry name" value="WW_dom_sf"/>
</dbReference>
<dbReference type="InterPro" id="IPR001202">
    <property type="entry name" value="WW_dom"/>
</dbReference>
<organism evidence="12 13">
    <name type="scientific">Aphanomyces stellatus</name>
    <dbReference type="NCBI Taxonomy" id="120398"/>
    <lineage>
        <taxon>Eukaryota</taxon>
        <taxon>Sar</taxon>
        <taxon>Stramenopiles</taxon>
        <taxon>Oomycota</taxon>
        <taxon>Saprolegniomycetes</taxon>
        <taxon>Saprolegniales</taxon>
        <taxon>Verrucalvaceae</taxon>
        <taxon>Aphanomyces</taxon>
    </lineage>
</organism>
<dbReference type="EMBL" id="CAADRA010007005">
    <property type="protein sequence ID" value="VFT98191.1"/>
    <property type="molecule type" value="Genomic_DNA"/>
</dbReference>
<comment type="similarity">
    <text evidence="6 7">Belongs to the TRAFAC class myosin-kinesin ATPase superfamily. Kinesin family.</text>
</comment>
<dbReference type="Proteomes" id="UP000332933">
    <property type="component" value="Unassembled WGS sequence"/>
</dbReference>
<dbReference type="SUPFAM" id="SSF51045">
    <property type="entry name" value="WW domain"/>
    <property type="match status" value="1"/>
</dbReference>
<dbReference type="SMART" id="SM00456">
    <property type="entry name" value="WW"/>
    <property type="match status" value="1"/>
</dbReference>
<dbReference type="PROSITE" id="PS50067">
    <property type="entry name" value="KINESIN_MOTOR_2"/>
    <property type="match status" value="1"/>
</dbReference>
<evidence type="ECO:0000256" key="4">
    <source>
        <dbReference type="ARBA" id="ARBA00023054"/>
    </source>
</evidence>
<dbReference type="PROSITE" id="PS01159">
    <property type="entry name" value="WW_DOMAIN_1"/>
    <property type="match status" value="1"/>
</dbReference>
<dbReference type="GO" id="GO:0005874">
    <property type="term" value="C:microtubule"/>
    <property type="evidence" value="ECO:0007669"/>
    <property type="project" value="UniProtKB-KW"/>
</dbReference>
<sequence length="521" mass="57491">MHVAVRLRPRLATEANEVEAVVASRDGRVQLMCTPKAARRPTAYKFDKVFSPDDSNLIVYETFLRPIVQSVLAGTHATVLAYGQTGTGKTFTMLGRDFWSELDTSTASSDDRAKQRGLMYFVAAELLGAGRGPVTCSYLELYNEKVFDLLRPDKTPLDVREDAIHGVFLPDLQVLPLASVETLTDILWRGAQTRACRATNMNERSSRSHTIMQLHVDSRTGCETATINLVDLAGSEKCKKSSTGVRPTPHGRAQLNAGQDMKELKFINQSLSTLGQCITALIRREKADDAASVHVPYRNSKLTRLLQPSLGGGGLCSFIVTLNPCKSSAQETFSTLQFATRAMKVSVSCAPEPTTPRTTALSPGKLTQQASEYRAMDAIMTELRAENRKLQRALDAERLQKRKLLLGFTSLLGASDENEKREATMSTKADDQGGDDVLAKLSSMELAIQSQLEGIQATKQALTSVISRHDDRTNDERTTTTPIVSNTPSRSLWDEYVDDATGYKYYHNTRTGVTRWTKPDE</sequence>
<dbReference type="Gene3D" id="3.40.850.10">
    <property type="entry name" value="Kinesin motor domain"/>
    <property type="match status" value="1"/>
</dbReference>
<name>A0A485LIF5_9STRA</name>
<dbReference type="SMART" id="SM00129">
    <property type="entry name" value="KISc"/>
    <property type="match status" value="1"/>
</dbReference>
<dbReference type="PANTHER" id="PTHR47968:SF36">
    <property type="entry name" value="KINESIN HEAVY CHAIN ISOFORM X1"/>
    <property type="match status" value="1"/>
</dbReference>
<gene>
    <name evidence="12" type="primary">Aste57867_21521</name>
    <name evidence="11" type="ORF">As57867_021452</name>
    <name evidence="12" type="ORF">ASTE57867_21521</name>
</gene>
<accession>A0A485LIF5</accession>
<dbReference type="OrthoDB" id="3176171at2759"/>
<dbReference type="Pfam" id="PF00225">
    <property type="entry name" value="Kinesin"/>
    <property type="match status" value="1"/>
</dbReference>
<dbReference type="InterPro" id="IPR001752">
    <property type="entry name" value="Kinesin_motor_dom"/>
</dbReference>
<dbReference type="InterPro" id="IPR027640">
    <property type="entry name" value="Kinesin-like_fam"/>
</dbReference>
<evidence type="ECO:0000256" key="6">
    <source>
        <dbReference type="PROSITE-ProRule" id="PRU00283"/>
    </source>
</evidence>
<keyword evidence="1 7" id="KW-0493">Microtubule</keyword>
<dbReference type="EMBL" id="VJMH01006979">
    <property type="protein sequence ID" value="KAF0686679.1"/>
    <property type="molecule type" value="Genomic_DNA"/>
</dbReference>
<dbReference type="PANTHER" id="PTHR47968">
    <property type="entry name" value="CENTROMERE PROTEIN E"/>
    <property type="match status" value="1"/>
</dbReference>
<reference evidence="11" key="2">
    <citation type="submission" date="2019-06" db="EMBL/GenBank/DDBJ databases">
        <title>Genomics analysis of Aphanomyces spp. identifies a new class of oomycete effector associated with host adaptation.</title>
        <authorList>
            <person name="Gaulin E."/>
        </authorList>
    </citation>
    <scope>NUCLEOTIDE SEQUENCE</scope>
    <source>
        <strain evidence="11">CBS 578.67</strain>
    </source>
</reference>
<evidence type="ECO:0000256" key="3">
    <source>
        <dbReference type="ARBA" id="ARBA00022840"/>
    </source>
</evidence>
<dbReference type="GO" id="GO:0007018">
    <property type="term" value="P:microtubule-based movement"/>
    <property type="evidence" value="ECO:0007669"/>
    <property type="project" value="InterPro"/>
</dbReference>
<dbReference type="InterPro" id="IPR036961">
    <property type="entry name" value="Kinesin_motor_dom_sf"/>
</dbReference>
<dbReference type="PROSITE" id="PS50020">
    <property type="entry name" value="WW_DOMAIN_2"/>
    <property type="match status" value="1"/>
</dbReference>
<evidence type="ECO:0000256" key="7">
    <source>
        <dbReference type="RuleBase" id="RU000394"/>
    </source>
</evidence>
<protein>
    <recommendedName>
        <fullName evidence="7">Kinesin-like protein</fullName>
    </recommendedName>
</protein>
<evidence type="ECO:0000259" key="9">
    <source>
        <dbReference type="PROSITE" id="PS50020"/>
    </source>
</evidence>
<dbReference type="CDD" id="cd00201">
    <property type="entry name" value="WW"/>
    <property type="match status" value="1"/>
</dbReference>
<dbReference type="PROSITE" id="PS00411">
    <property type="entry name" value="KINESIN_MOTOR_1"/>
    <property type="match status" value="1"/>
</dbReference>
<dbReference type="GO" id="GO:0005524">
    <property type="term" value="F:ATP binding"/>
    <property type="evidence" value="ECO:0007669"/>
    <property type="project" value="UniProtKB-UniRule"/>
</dbReference>
<dbReference type="SUPFAM" id="SSF52540">
    <property type="entry name" value="P-loop containing nucleoside triphosphate hydrolases"/>
    <property type="match status" value="1"/>
</dbReference>
<evidence type="ECO:0000313" key="13">
    <source>
        <dbReference type="Proteomes" id="UP000332933"/>
    </source>
</evidence>
<evidence type="ECO:0000256" key="1">
    <source>
        <dbReference type="ARBA" id="ARBA00022701"/>
    </source>
</evidence>